<evidence type="ECO:0000313" key="1">
    <source>
        <dbReference type="EMBL" id="OGM27176.1"/>
    </source>
</evidence>
<proteinExistence type="predicted"/>
<protein>
    <submittedName>
        <fullName evidence="1">Uncharacterized protein</fullName>
    </submittedName>
</protein>
<reference evidence="1 2" key="1">
    <citation type="journal article" date="2016" name="Nat. Commun.">
        <title>Thousands of microbial genomes shed light on interconnected biogeochemical processes in an aquifer system.</title>
        <authorList>
            <person name="Anantharaman K."/>
            <person name="Brown C.T."/>
            <person name="Hug L.A."/>
            <person name="Sharon I."/>
            <person name="Castelle C.J."/>
            <person name="Probst A.J."/>
            <person name="Thomas B.C."/>
            <person name="Singh A."/>
            <person name="Wilkins M.J."/>
            <person name="Karaoz U."/>
            <person name="Brodie E.L."/>
            <person name="Williams K.H."/>
            <person name="Hubbard S.S."/>
            <person name="Banfield J.F."/>
        </authorList>
    </citation>
    <scope>NUCLEOTIDE SEQUENCE [LARGE SCALE GENOMIC DNA]</scope>
</reference>
<organism evidence="1 2">
    <name type="scientific">Candidatus Woesebacteria bacterium RIFCSPHIGHO2_01_FULL_40_22</name>
    <dbReference type="NCBI Taxonomy" id="1802499"/>
    <lineage>
        <taxon>Bacteria</taxon>
        <taxon>Candidatus Woeseibacteriota</taxon>
    </lineage>
</organism>
<gene>
    <name evidence="1" type="ORF">A2628_04015</name>
</gene>
<sequence>MVEMQEMKRIIGVFDAYINSHEADEVISKYEKLGLIESGVFISKELSRRLALPLAAPLSFGDLRRKAIEILNSEKPGNKNILRAIDDLPQGLKGVVRVLLPNDASHVKKMLPIENDQGLYLYLTESWKEVLSGGEKGDFGQLVNRGGIALPPGIDKDNIFRLLNDIKDDSSDTNFITRVNVLQCAWDLSKGWLWNV</sequence>
<dbReference type="Proteomes" id="UP000179221">
    <property type="component" value="Unassembled WGS sequence"/>
</dbReference>
<comment type="caution">
    <text evidence="1">The sequence shown here is derived from an EMBL/GenBank/DDBJ whole genome shotgun (WGS) entry which is preliminary data.</text>
</comment>
<dbReference type="AlphaFoldDB" id="A0A1F7YIL0"/>
<dbReference type="EMBL" id="MGGL01000005">
    <property type="protein sequence ID" value="OGM27176.1"/>
    <property type="molecule type" value="Genomic_DNA"/>
</dbReference>
<accession>A0A1F7YIL0</accession>
<name>A0A1F7YIL0_9BACT</name>
<evidence type="ECO:0000313" key="2">
    <source>
        <dbReference type="Proteomes" id="UP000179221"/>
    </source>
</evidence>